<feature type="transmembrane region" description="Helical" evidence="6">
    <location>
        <begin position="252"/>
        <end position="270"/>
    </location>
</feature>
<comment type="caution">
    <text evidence="8">The sequence shown here is derived from an EMBL/GenBank/DDBJ whole genome shotgun (WGS) entry which is preliminary data.</text>
</comment>
<keyword evidence="3 6" id="KW-0812">Transmembrane</keyword>
<feature type="domain" description="EamA" evidence="7">
    <location>
        <begin position="158"/>
        <end position="293"/>
    </location>
</feature>
<reference evidence="8 9" key="1">
    <citation type="submission" date="2020-03" db="EMBL/GenBank/DDBJ databases">
        <title>Genomic Encyclopedia of Type Strains, Phase IV (KMG-IV): sequencing the most valuable type-strain genomes for metagenomic binning, comparative biology and taxonomic classification.</title>
        <authorList>
            <person name="Goeker M."/>
        </authorList>
    </citation>
    <scope>NUCLEOTIDE SEQUENCE [LARGE SCALE GENOMIC DNA]</scope>
    <source>
        <strain evidence="8 9">DSM 16846</strain>
    </source>
</reference>
<dbReference type="InterPro" id="IPR050638">
    <property type="entry name" value="AA-Vitamin_Transporters"/>
</dbReference>
<dbReference type="EMBL" id="JAATJC010000001">
    <property type="protein sequence ID" value="NJC05144.1"/>
    <property type="molecule type" value="Genomic_DNA"/>
</dbReference>
<protein>
    <submittedName>
        <fullName evidence="8">Drug/metabolite transporter (DMT)-like permease</fullName>
    </submittedName>
</protein>
<feature type="domain" description="EamA" evidence="7">
    <location>
        <begin position="11"/>
        <end position="142"/>
    </location>
</feature>
<accession>A0A7X5Y4P6</accession>
<evidence type="ECO:0000259" key="7">
    <source>
        <dbReference type="Pfam" id="PF00892"/>
    </source>
</evidence>
<feature type="transmembrane region" description="Helical" evidence="6">
    <location>
        <begin position="40"/>
        <end position="58"/>
    </location>
</feature>
<comment type="subcellular location">
    <subcellularLocation>
        <location evidence="1">Membrane</location>
        <topology evidence="1">Multi-pass membrane protein</topology>
    </subcellularLocation>
</comment>
<keyword evidence="4 6" id="KW-1133">Transmembrane helix</keyword>
<evidence type="ECO:0000256" key="5">
    <source>
        <dbReference type="ARBA" id="ARBA00023136"/>
    </source>
</evidence>
<dbReference type="RefSeq" id="WP_168067872.1">
    <property type="nucleotide sequence ID" value="NZ_JAATJC010000001.1"/>
</dbReference>
<dbReference type="InterPro" id="IPR037185">
    <property type="entry name" value="EmrE-like"/>
</dbReference>
<feature type="transmembrane region" description="Helical" evidence="6">
    <location>
        <begin position="97"/>
        <end position="119"/>
    </location>
</feature>
<dbReference type="Pfam" id="PF00892">
    <property type="entry name" value="EamA"/>
    <property type="match status" value="2"/>
</dbReference>
<evidence type="ECO:0000313" key="8">
    <source>
        <dbReference type="EMBL" id="NJC05144.1"/>
    </source>
</evidence>
<dbReference type="GO" id="GO:0016020">
    <property type="term" value="C:membrane"/>
    <property type="evidence" value="ECO:0007669"/>
    <property type="project" value="UniProtKB-SubCell"/>
</dbReference>
<evidence type="ECO:0000313" key="9">
    <source>
        <dbReference type="Proteomes" id="UP000558192"/>
    </source>
</evidence>
<gene>
    <name evidence="8" type="ORF">GGQ97_000937</name>
</gene>
<dbReference type="AlphaFoldDB" id="A0A7X5Y4P6"/>
<keyword evidence="5 6" id="KW-0472">Membrane</keyword>
<dbReference type="InterPro" id="IPR000620">
    <property type="entry name" value="EamA_dom"/>
</dbReference>
<feature type="transmembrane region" description="Helical" evidence="6">
    <location>
        <begin position="221"/>
        <end position="240"/>
    </location>
</feature>
<organism evidence="8 9">
    <name type="scientific">Sphingomonas kaistensis</name>
    <dbReference type="NCBI Taxonomy" id="298708"/>
    <lineage>
        <taxon>Bacteria</taxon>
        <taxon>Pseudomonadati</taxon>
        <taxon>Pseudomonadota</taxon>
        <taxon>Alphaproteobacteria</taxon>
        <taxon>Sphingomonadales</taxon>
        <taxon>Sphingomonadaceae</taxon>
        <taxon>Sphingomonas</taxon>
    </lineage>
</organism>
<feature type="transmembrane region" description="Helical" evidence="6">
    <location>
        <begin position="9"/>
        <end position="28"/>
    </location>
</feature>
<evidence type="ECO:0000256" key="4">
    <source>
        <dbReference type="ARBA" id="ARBA00022989"/>
    </source>
</evidence>
<evidence type="ECO:0000256" key="3">
    <source>
        <dbReference type="ARBA" id="ARBA00022692"/>
    </source>
</evidence>
<name>A0A7X5Y4P6_9SPHN</name>
<keyword evidence="9" id="KW-1185">Reference proteome</keyword>
<feature type="transmembrane region" description="Helical" evidence="6">
    <location>
        <begin position="156"/>
        <end position="176"/>
    </location>
</feature>
<dbReference type="Proteomes" id="UP000558192">
    <property type="component" value="Unassembled WGS sequence"/>
</dbReference>
<feature type="transmembrane region" description="Helical" evidence="6">
    <location>
        <begin position="70"/>
        <end position="91"/>
    </location>
</feature>
<sequence length="307" mass="32847">MSAPLSKGTVLVFFCIITLIWGSTWIVIRDQLGVVPAHWSVTYRFIIAAAAMAAYTRWQGSPLKLPPDAWKVAALFGFCQFCVNFNAVYLAEHHITSGLVACVFALLLIPNSLLAWAWTGHKPTRAFILSAIPAIGGIALLFWNEVQSARAPLDEVLLGIGLTLLGVMGASVSNVLQTTDKAKAVPLPTMLTWGMIFGAAFDALFALAVSGPPVFDPRPGYWLGLAYLALFASALAFSLYMPIIRTIGAGRAAYSSVIVPIIAMALSTVFEGYRWTTLAAAGAVLAMAGMVWALTSRREAEPVPLAD</sequence>
<evidence type="ECO:0000256" key="1">
    <source>
        <dbReference type="ARBA" id="ARBA00004141"/>
    </source>
</evidence>
<feature type="transmembrane region" description="Helical" evidence="6">
    <location>
        <begin position="126"/>
        <end position="144"/>
    </location>
</feature>
<dbReference type="SUPFAM" id="SSF103481">
    <property type="entry name" value="Multidrug resistance efflux transporter EmrE"/>
    <property type="match status" value="2"/>
</dbReference>
<feature type="transmembrane region" description="Helical" evidence="6">
    <location>
        <begin position="188"/>
        <end position="209"/>
    </location>
</feature>
<evidence type="ECO:0000256" key="6">
    <source>
        <dbReference type="SAM" id="Phobius"/>
    </source>
</evidence>
<dbReference type="PANTHER" id="PTHR32322">
    <property type="entry name" value="INNER MEMBRANE TRANSPORTER"/>
    <property type="match status" value="1"/>
</dbReference>
<dbReference type="PANTHER" id="PTHR32322:SF2">
    <property type="entry name" value="EAMA DOMAIN-CONTAINING PROTEIN"/>
    <property type="match status" value="1"/>
</dbReference>
<feature type="transmembrane region" description="Helical" evidence="6">
    <location>
        <begin position="276"/>
        <end position="295"/>
    </location>
</feature>
<proteinExistence type="inferred from homology"/>
<evidence type="ECO:0000256" key="2">
    <source>
        <dbReference type="ARBA" id="ARBA00007362"/>
    </source>
</evidence>
<comment type="similarity">
    <text evidence="2">Belongs to the EamA transporter family.</text>
</comment>